<keyword evidence="3" id="KW-1185">Reference proteome</keyword>
<evidence type="ECO:0000313" key="2">
    <source>
        <dbReference type="EMBL" id="MDV3455772.1"/>
    </source>
</evidence>
<proteinExistence type="predicted"/>
<organism evidence="2 3">
    <name type="scientific">Sphingomonas agrestis</name>
    <dbReference type="NCBI Taxonomy" id="3080540"/>
    <lineage>
        <taxon>Bacteria</taxon>
        <taxon>Pseudomonadati</taxon>
        <taxon>Pseudomonadota</taxon>
        <taxon>Alphaproteobacteria</taxon>
        <taxon>Sphingomonadales</taxon>
        <taxon>Sphingomonadaceae</taxon>
        <taxon>Sphingomonas</taxon>
    </lineage>
</organism>
<evidence type="ECO:0000256" key="1">
    <source>
        <dbReference type="SAM" id="MobiDB-lite"/>
    </source>
</evidence>
<dbReference type="RefSeq" id="WP_317224980.1">
    <property type="nucleotide sequence ID" value="NZ_JAWJEJ010000001.1"/>
</dbReference>
<feature type="compositionally biased region" description="Basic residues" evidence="1">
    <location>
        <begin position="29"/>
        <end position="38"/>
    </location>
</feature>
<protein>
    <submittedName>
        <fullName evidence="2">DUF6771 family protein</fullName>
    </submittedName>
</protein>
<feature type="compositionally biased region" description="Basic and acidic residues" evidence="1">
    <location>
        <begin position="45"/>
        <end position="55"/>
    </location>
</feature>
<feature type="region of interest" description="Disordered" evidence="1">
    <location>
        <begin position="27"/>
        <end position="55"/>
    </location>
</feature>
<gene>
    <name evidence="2" type="ORF">RZN05_02155</name>
</gene>
<dbReference type="EMBL" id="JAWJEJ010000001">
    <property type="protein sequence ID" value="MDV3455772.1"/>
    <property type="molecule type" value="Genomic_DNA"/>
</dbReference>
<dbReference type="InterPro" id="IPR046662">
    <property type="entry name" value="DUF6771"/>
</dbReference>
<name>A0ABU3Y3W2_9SPHN</name>
<sequence length="139" mass="15379">MRNAGPQAYAREATGDTAYVNAAREHGCHRSRAPHARRLPGQGRDGPRFQRELGDPRNPHVDVLIMFQIRYTGWMERVATSSALTAAILAAPGWAKIGLASRNGRMRERAAQELAETVLDRLQSDFAQEAHPDQIPLAL</sequence>
<comment type="caution">
    <text evidence="2">The sequence shown here is derived from an EMBL/GenBank/DDBJ whole genome shotgun (WGS) entry which is preliminary data.</text>
</comment>
<dbReference type="Proteomes" id="UP001273531">
    <property type="component" value="Unassembled WGS sequence"/>
</dbReference>
<accession>A0ABU3Y3W2</accession>
<dbReference type="Pfam" id="PF20561">
    <property type="entry name" value="DUF6771"/>
    <property type="match status" value="1"/>
</dbReference>
<evidence type="ECO:0000313" key="3">
    <source>
        <dbReference type="Proteomes" id="UP001273531"/>
    </source>
</evidence>
<reference evidence="2 3" key="1">
    <citation type="submission" date="2023-10" db="EMBL/GenBank/DDBJ databases">
        <title>Sphingomonas sp. HF-S4 16S ribosomal RNA gene Genome sequencing and assembly.</title>
        <authorList>
            <person name="Lee H."/>
        </authorList>
    </citation>
    <scope>NUCLEOTIDE SEQUENCE [LARGE SCALE GENOMIC DNA]</scope>
    <source>
        <strain evidence="2 3">HF-S4</strain>
    </source>
</reference>